<sequence>MIYVFHLLDKPNGLELRQRIRPEHKAYLAAVADRMAFAGPLLADDGVTMVGSVLAIDFDSREAALRWQADEPFTKAGLYASVAVHAFQNLWPQKVGFPPQA</sequence>
<dbReference type="InterPro" id="IPR011008">
    <property type="entry name" value="Dimeric_a/b-barrel"/>
</dbReference>
<reference evidence="3 4" key="1">
    <citation type="submission" date="2020-03" db="EMBL/GenBank/DDBJ databases">
        <title>Hydrogenophaga sp. nov. isolated from cyanobacterial mat.</title>
        <authorList>
            <person name="Thorat V."/>
            <person name="Kirdat K."/>
            <person name="Tiwarekar B."/>
            <person name="Costa E.D."/>
            <person name="Yadav A."/>
        </authorList>
    </citation>
    <scope>NUCLEOTIDE SEQUENCE [LARGE SCALE GENOMIC DNA]</scope>
    <source>
        <strain evidence="3 4">BA0156</strain>
    </source>
</reference>
<dbReference type="InterPro" id="IPR051807">
    <property type="entry name" value="Sec-metab_biosynth-assoc"/>
</dbReference>
<dbReference type="AlphaFoldDB" id="A0A6G8IEQ7"/>
<keyword evidence="4" id="KW-1185">Reference proteome</keyword>
<feature type="domain" description="YCII-related" evidence="2">
    <location>
        <begin position="1"/>
        <end position="87"/>
    </location>
</feature>
<dbReference type="EMBL" id="CP049989">
    <property type="protein sequence ID" value="QIM51525.1"/>
    <property type="molecule type" value="Genomic_DNA"/>
</dbReference>
<dbReference type="Proteomes" id="UP000503162">
    <property type="component" value="Chromosome"/>
</dbReference>
<gene>
    <name evidence="3" type="ORF">G9Q37_04920</name>
</gene>
<evidence type="ECO:0000313" key="4">
    <source>
        <dbReference type="Proteomes" id="UP000503162"/>
    </source>
</evidence>
<evidence type="ECO:0000259" key="2">
    <source>
        <dbReference type="Pfam" id="PF03795"/>
    </source>
</evidence>
<organism evidence="3 4">
    <name type="scientific">Hydrogenophaga crocea</name>
    <dbReference type="NCBI Taxonomy" id="2716225"/>
    <lineage>
        <taxon>Bacteria</taxon>
        <taxon>Pseudomonadati</taxon>
        <taxon>Pseudomonadota</taxon>
        <taxon>Betaproteobacteria</taxon>
        <taxon>Burkholderiales</taxon>
        <taxon>Comamonadaceae</taxon>
        <taxon>Hydrogenophaga</taxon>
    </lineage>
</organism>
<dbReference type="PANTHER" id="PTHR33606">
    <property type="entry name" value="PROTEIN YCII"/>
    <property type="match status" value="1"/>
</dbReference>
<protein>
    <submittedName>
        <fullName evidence="3">YciI family protein</fullName>
    </submittedName>
</protein>
<name>A0A6G8IEQ7_9BURK</name>
<dbReference type="Gene3D" id="3.30.70.1060">
    <property type="entry name" value="Dimeric alpha+beta barrel"/>
    <property type="match status" value="1"/>
</dbReference>
<dbReference type="SUPFAM" id="SSF54909">
    <property type="entry name" value="Dimeric alpha+beta barrel"/>
    <property type="match status" value="1"/>
</dbReference>
<dbReference type="PANTHER" id="PTHR33606:SF3">
    <property type="entry name" value="PROTEIN YCII"/>
    <property type="match status" value="1"/>
</dbReference>
<dbReference type="InterPro" id="IPR005545">
    <property type="entry name" value="YCII"/>
</dbReference>
<dbReference type="Pfam" id="PF03795">
    <property type="entry name" value="YCII"/>
    <property type="match status" value="1"/>
</dbReference>
<evidence type="ECO:0000313" key="3">
    <source>
        <dbReference type="EMBL" id="QIM51525.1"/>
    </source>
</evidence>
<proteinExistence type="inferred from homology"/>
<dbReference type="KEGG" id="hcz:G9Q37_04920"/>
<evidence type="ECO:0000256" key="1">
    <source>
        <dbReference type="ARBA" id="ARBA00007689"/>
    </source>
</evidence>
<dbReference type="RefSeq" id="WP_166225390.1">
    <property type="nucleotide sequence ID" value="NZ_CP049989.1"/>
</dbReference>
<accession>A0A6G8IEQ7</accession>
<comment type="similarity">
    <text evidence="1">Belongs to the YciI family.</text>
</comment>